<feature type="region of interest" description="Disordered" evidence="5">
    <location>
        <begin position="1"/>
        <end position="20"/>
    </location>
</feature>
<keyword evidence="4 6" id="KW-0472">Membrane</keyword>
<dbReference type="GO" id="GO:0016020">
    <property type="term" value="C:membrane"/>
    <property type="evidence" value="ECO:0007669"/>
    <property type="project" value="UniProtKB-SubCell"/>
</dbReference>
<dbReference type="InterPro" id="IPR036513">
    <property type="entry name" value="STAS_dom_sf"/>
</dbReference>
<feature type="transmembrane region" description="Helical" evidence="6">
    <location>
        <begin position="479"/>
        <end position="500"/>
    </location>
</feature>
<feature type="transmembrane region" description="Helical" evidence="6">
    <location>
        <begin position="167"/>
        <end position="183"/>
    </location>
</feature>
<feature type="transmembrane region" description="Helical" evidence="6">
    <location>
        <begin position="292"/>
        <end position="313"/>
    </location>
</feature>
<dbReference type="InterPro" id="IPR001902">
    <property type="entry name" value="SLC26A/SulP_fam"/>
</dbReference>
<feature type="transmembrane region" description="Helical" evidence="6">
    <location>
        <begin position="406"/>
        <end position="429"/>
    </location>
</feature>
<comment type="subcellular location">
    <subcellularLocation>
        <location evidence="1">Membrane</location>
        <topology evidence="1">Multi-pass membrane protein</topology>
    </subcellularLocation>
</comment>
<evidence type="ECO:0000256" key="2">
    <source>
        <dbReference type="ARBA" id="ARBA00022692"/>
    </source>
</evidence>
<proteinExistence type="predicted"/>
<accession>A0AAV2I1V7</accession>
<dbReference type="EMBL" id="CAXITT010000390">
    <property type="protein sequence ID" value="CAL1540615.1"/>
    <property type="molecule type" value="Genomic_DNA"/>
</dbReference>
<reference evidence="8 9" key="1">
    <citation type="submission" date="2024-04" db="EMBL/GenBank/DDBJ databases">
        <authorList>
            <consortium name="Genoscope - CEA"/>
            <person name="William W."/>
        </authorList>
    </citation>
    <scope>NUCLEOTIDE SEQUENCE [LARGE SCALE GENOMIC DNA]</scope>
</reference>
<feature type="transmembrane region" description="Helical" evidence="6">
    <location>
        <begin position="339"/>
        <end position="362"/>
    </location>
</feature>
<feature type="domain" description="STAS" evidence="7">
    <location>
        <begin position="572"/>
        <end position="670"/>
    </location>
</feature>
<feature type="transmembrane region" description="Helical" evidence="6">
    <location>
        <begin position="507"/>
        <end position="528"/>
    </location>
</feature>
<dbReference type="Pfam" id="PF01740">
    <property type="entry name" value="STAS"/>
    <property type="match status" value="1"/>
</dbReference>
<keyword evidence="3 6" id="KW-1133">Transmembrane helix</keyword>
<organism evidence="8 9">
    <name type="scientific">Lymnaea stagnalis</name>
    <name type="common">Great pond snail</name>
    <name type="synonym">Helix stagnalis</name>
    <dbReference type="NCBI Taxonomy" id="6523"/>
    <lineage>
        <taxon>Eukaryota</taxon>
        <taxon>Metazoa</taxon>
        <taxon>Spiralia</taxon>
        <taxon>Lophotrochozoa</taxon>
        <taxon>Mollusca</taxon>
        <taxon>Gastropoda</taxon>
        <taxon>Heterobranchia</taxon>
        <taxon>Euthyneura</taxon>
        <taxon>Panpulmonata</taxon>
        <taxon>Hygrophila</taxon>
        <taxon>Lymnaeoidea</taxon>
        <taxon>Lymnaeidae</taxon>
        <taxon>Lymnaea</taxon>
    </lineage>
</organism>
<evidence type="ECO:0000256" key="3">
    <source>
        <dbReference type="ARBA" id="ARBA00022989"/>
    </source>
</evidence>
<evidence type="ECO:0000256" key="1">
    <source>
        <dbReference type="ARBA" id="ARBA00004141"/>
    </source>
</evidence>
<dbReference type="PANTHER" id="PTHR11814">
    <property type="entry name" value="SULFATE TRANSPORTER"/>
    <property type="match status" value="1"/>
</dbReference>
<dbReference type="GO" id="GO:0055085">
    <property type="term" value="P:transmembrane transport"/>
    <property type="evidence" value="ECO:0007669"/>
    <property type="project" value="InterPro"/>
</dbReference>
<dbReference type="SUPFAM" id="SSF52091">
    <property type="entry name" value="SpoIIaa-like"/>
    <property type="match status" value="1"/>
</dbReference>
<feature type="transmembrane region" description="Helical" evidence="6">
    <location>
        <begin position="220"/>
        <end position="244"/>
    </location>
</feature>
<evidence type="ECO:0000259" key="7">
    <source>
        <dbReference type="PROSITE" id="PS50801"/>
    </source>
</evidence>
<dbReference type="InterPro" id="IPR002645">
    <property type="entry name" value="STAS_dom"/>
</dbReference>
<evidence type="ECO:0000256" key="5">
    <source>
        <dbReference type="SAM" id="MobiDB-lite"/>
    </source>
</evidence>
<feature type="transmembrane region" description="Helical" evidence="6">
    <location>
        <begin position="190"/>
        <end position="208"/>
    </location>
</feature>
<comment type="caution">
    <text evidence="8">The sequence shown here is derived from an EMBL/GenBank/DDBJ whole genome shotgun (WGS) entry which is preliminary data.</text>
</comment>
<keyword evidence="2 6" id="KW-0812">Transmembrane</keyword>
<evidence type="ECO:0000256" key="6">
    <source>
        <dbReference type="SAM" id="Phobius"/>
    </source>
</evidence>
<feature type="transmembrane region" description="Helical" evidence="6">
    <location>
        <begin position="251"/>
        <end position="272"/>
    </location>
</feature>
<feature type="transmembrane region" description="Helical" evidence="6">
    <location>
        <begin position="441"/>
        <end position="459"/>
    </location>
</feature>
<dbReference type="Gene3D" id="3.30.750.24">
    <property type="entry name" value="STAS domain"/>
    <property type="match status" value="1"/>
</dbReference>
<keyword evidence="9" id="KW-1185">Reference proteome</keyword>
<dbReference type="PROSITE" id="PS50801">
    <property type="entry name" value="STAS"/>
    <property type="match status" value="1"/>
</dbReference>
<dbReference type="CDD" id="cd07042">
    <property type="entry name" value="STAS_SulP_like_sulfate_transporter"/>
    <property type="match status" value="1"/>
</dbReference>
<evidence type="ECO:0000313" key="9">
    <source>
        <dbReference type="Proteomes" id="UP001497497"/>
    </source>
</evidence>
<feature type="transmembrane region" description="Helical" evidence="6">
    <location>
        <begin position="540"/>
        <end position="567"/>
    </location>
</feature>
<dbReference type="InterPro" id="IPR011547">
    <property type="entry name" value="SLC26A/SulP_dom"/>
</dbReference>
<dbReference type="Proteomes" id="UP001497497">
    <property type="component" value="Unassembled WGS sequence"/>
</dbReference>
<name>A0AAV2I1V7_LYMST</name>
<gene>
    <name evidence="8" type="ORF">GSLYS_00014264001</name>
</gene>
<dbReference type="AlphaFoldDB" id="A0AAV2I1V7"/>
<dbReference type="Pfam" id="PF00916">
    <property type="entry name" value="Sulfate_transp"/>
    <property type="match status" value="1"/>
</dbReference>
<evidence type="ECO:0000256" key="4">
    <source>
        <dbReference type="ARBA" id="ARBA00023136"/>
    </source>
</evidence>
<sequence>MVFTTDTGGHKLDQNGQQGEPVVLKLQPHDTSLHMGKEGSVNGSTTVNGSTATLYTSKTTFSSFEEDIEKPPVSLKDHVKGCCLGLFSLDTLKSRLPIIVWLPKYNFFNFQCDLIAGVTVGLTVIPQGLAYAGIAGLPPQYGLYRLCTLPRTQYGLYHLCTLPPTQYGLYSAFMCTFVYCVMGSAKDITLGPSAIVSLITASFATSISPRLPNGDVDPTMAIILPLTSGIIFVVMAAFKLGIIVSFISFPVINAFSSAAAITIAVSQLKTLLGLKGVPNDFIESLDVIRKKLPYVNVWDMTMGLSSIVVVILLKKLREIKWKNDPEKPPSGFVMFLRRCIFISGAGSTAIVVVLCAGILAILEFYGNKSLTPTGYIKPGMPEIRIPDFSIHIGNYTMSEAEVFGKLGAGIIIVPIIALIEAMAIGKYFARINQYKLDPTQELFAYGVGNIITAFFQGYTITGTFSRTAINSQCGVKTPLGGVFTGAIVIISLYFLTPLFYYIPKCALAGVIIAAVLAMVDLQTLRMLYKANKLDLFPYLITFICTLLIGIQWGIFVGIGVSIFILLYPISRPKILFSTVQGFLIVTPLHGLNFPGAEYLEIKALDRALGVEKPHNIILNMEHLSNMDFSAVQSLRSLMVECEFHGMRLVLAQGQKRVRRQLKQAKIKNLIVVRTIEEAIDVYTVLPIQDTHKEITVRDPTDDPNDEGYYMSRL</sequence>
<evidence type="ECO:0000313" key="8">
    <source>
        <dbReference type="EMBL" id="CAL1540615.1"/>
    </source>
</evidence>
<protein>
    <recommendedName>
        <fullName evidence="7">STAS domain-containing protein</fullName>
    </recommendedName>
</protein>